<evidence type="ECO:0000256" key="4">
    <source>
        <dbReference type="ARBA" id="ARBA00023204"/>
    </source>
</evidence>
<evidence type="ECO:0008006" key="8">
    <source>
        <dbReference type="Google" id="ProtNLM"/>
    </source>
</evidence>
<evidence type="ECO:0000313" key="6">
    <source>
        <dbReference type="EMBL" id="KAF6000924.1"/>
    </source>
</evidence>
<keyword evidence="4" id="KW-0234">DNA repair</keyword>
<protein>
    <recommendedName>
        <fullName evidence="8">Centromere protein S</fullName>
    </recommendedName>
</protein>
<accession>A0A7J7IE01</accession>
<dbReference type="InterPro" id="IPR029003">
    <property type="entry name" value="CENP-S/Mhf1"/>
</dbReference>
<keyword evidence="7" id="KW-1185">Reference proteome</keyword>
<keyword evidence="2" id="KW-0227">DNA damage</keyword>
<dbReference type="Proteomes" id="UP000530660">
    <property type="component" value="Unassembled WGS sequence"/>
</dbReference>
<feature type="compositionally biased region" description="Pro residues" evidence="5">
    <location>
        <begin position="120"/>
        <end position="129"/>
    </location>
</feature>
<dbReference type="GO" id="GO:0071821">
    <property type="term" value="C:FANCM-MHF complex"/>
    <property type="evidence" value="ECO:0007669"/>
    <property type="project" value="InterPro"/>
</dbReference>
<gene>
    <name evidence="6" type="ORF">F1559_002939</name>
</gene>
<dbReference type="PANTHER" id="PTHR22980">
    <property type="entry name" value="CORTISTATIN"/>
    <property type="match status" value="1"/>
</dbReference>
<dbReference type="GO" id="GO:0031297">
    <property type="term" value="P:replication fork processing"/>
    <property type="evidence" value="ECO:0007669"/>
    <property type="project" value="TreeGrafter"/>
</dbReference>
<evidence type="ECO:0000256" key="5">
    <source>
        <dbReference type="SAM" id="MobiDB-lite"/>
    </source>
</evidence>
<feature type="region of interest" description="Disordered" evidence="5">
    <location>
        <begin position="1"/>
        <end position="20"/>
    </location>
</feature>
<evidence type="ECO:0000313" key="7">
    <source>
        <dbReference type="Proteomes" id="UP000530660"/>
    </source>
</evidence>
<organism evidence="6 7">
    <name type="scientific">Cyanidiococcus yangmingshanensis</name>
    <dbReference type="NCBI Taxonomy" id="2690220"/>
    <lineage>
        <taxon>Eukaryota</taxon>
        <taxon>Rhodophyta</taxon>
        <taxon>Bangiophyceae</taxon>
        <taxon>Cyanidiales</taxon>
        <taxon>Cyanidiaceae</taxon>
        <taxon>Cyanidiococcus</taxon>
    </lineage>
</organism>
<dbReference type="InterPro" id="IPR009072">
    <property type="entry name" value="Histone-fold"/>
</dbReference>
<dbReference type="Gene3D" id="1.10.20.10">
    <property type="entry name" value="Histone, subunit A"/>
    <property type="match status" value="1"/>
</dbReference>
<feature type="region of interest" description="Disordered" evidence="5">
    <location>
        <begin position="102"/>
        <end position="129"/>
    </location>
</feature>
<proteinExistence type="inferred from homology"/>
<sequence length="129" mass="14766">MPKGNQPPEEEEASPLPEQQQTLELVLRLAEDLEQRHAGKVHFEDNALLAIAELVWGYIMRSMVPDLVAFARHAKRQRIMTADVMLCARRNPDLLRELEEELKQSNRETEVELALETPGNRPPPESSLF</sequence>
<evidence type="ECO:0000256" key="2">
    <source>
        <dbReference type="ARBA" id="ARBA00022763"/>
    </source>
</evidence>
<dbReference type="OrthoDB" id="1872155at2759"/>
<dbReference type="Pfam" id="PF15630">
    <property type="entry name" value="CENP-S"/>
    <property type="match status" value="1"/>
</dbReference>
<comment type="caution">
    <text evidence="6">The sequence shown here is derived from an EMBL/GenBank/DDBJ whole genome shotgun (WGS) entry which is preliminary data.</text>
</comment>
<dbReference type="GO" id="GO:0000712">
    <property type="term" value="P:resolution of meiotic recombination intermediates"/>
    <property type="evidence" value="ECO:0007669"/>
    <property type="project" value="TreeGrafter"/>
</dbReference>
<dbReference type="EMBL" id="VWRR01000017">
    <property type="protein sequence ID" value="KAF6000924.1"/>
    <property type="molecule type" value="Genomic_DNA"/>
</dbReference>
<evidence type="ECO:0000256" key="3">
    <source>
        <dbReference type="ARBA" id="ARBA00023125"/>
    </source>
</evidence>
<dbReference type="CDD" id="cd22919">
    <property type="entry name" value="HFD_CENP-S"/>
    <property type="match status" value="1"/>
</dbReference>
<dbReference type="AlphaFoldDB" id="A0A7J7IE01"/>
<dbReference type="SUPFAM" id="SSF47113">
    <property type="entry name" value="Histone-fold"/>
    <property type="match status" value="1"/>
</dbReference>
<evidence type="ECO:0000256" key="1">
    <source>
        <dbReference type="ARBA" id="ARBA00006612"/>
    </source>
</evidence>
<dbReference type="PANTHER" id="PTHR22980:SF0">
    <property type="entry name" value="CENTROMERE PROTEIN S"/>
    <property type="match status" value="1"/>
</dbReference>
<dbReference type="GO" id="GO:0046982">
    <property type="term" value="F:protein heterodimerization activity"/>
    <property type="evidence" value="ECO:0007669"/>
    <property type="project" value="InterPro"/>
</dbReference>
<reference evidence="6 7" key="1">
    <citation type="journal article" date="2020" name="J. Phycol.">
        <title>Comparative genome analysis reveals Cyanidiococcus gen. nov., a new extremophilic red algal genus sister to Cyanidioschyzon (Cyanidioschyzonaceae, Rhodophyta).</title>
        <authorList>
            <person name="Liu S.-L."/>
            <person name="Chiang Y.-R."/>
            <person name="Yoon H.S."/>
            <person name="Fu H.-Y."/>
        </authorList>
    </citation>
    <scope>NUCLEOTIDE SEQUENCE [LARGE SCALE GENOMIC DNA]</scope>
    <source>
        <strain evidence="6 7">THAL066</strain>
    </source>
</reference>
<dbReference type="GO" id="GO:0003682">
    <property type="term" value="F:chromatin binding"/>
    <property type="evidence" value="ECO:0007669"/>
    <property type="project" value="TreeGrafter"/>
</dbReference>
<dbReference type="GO" id="GO:0006281">
    <property type="term" value="P:DNA repair"/>
    <property type="evidence" value="ECO:0007669"/>
    <property type="project" value="UniProtKB-KW"/>
</dbReference>
<keyword evidence="3" id="KW-0238">DNA-binding</keyword>
<name>A0A7J7IE01_9RHOD</name>
<dbReference type="GO" id="GO:0003677">
    <property type="term" value="F:DNA binding"/>
    <property type="evidence" value="ECO:0007669"/>
    <property type="project" value="UniProtKB-KW"/>
</dbReference>
<comment type="similarity">
    <text evidence="1">Belongs to the TAF9 family. CENP-S/MHF1 subfamily.</text>
</comment>